<feature type="domain" description="DNA methylase adenine-specific" evidence="7">
    <location>
        <begin position="86"/>
        <end position="202"/>
    </location>
</feature>
<dbReference type="GO" id="GO:0009307">
    <property type="term" value="P:DNA restriction-modification system"/>
    <property type="evidence" value="ECO:0007669"/>
    <property type="project" value="UniProtKB-KW"/>
</dbReference>
<dbReference type="Gene3D" id="3.40.50.150">
    <property type="entry name" value="Vaccinia Virus protein VP39"/>
    <property type="match status" value="1"/>
</dbReference>
<dbReference type="GO" id="GO:0003677">
    <property type="term" value="F:DNA binding"/>
    <property type="evidence" value="ECO:0007669"/>
    <property type="project" value="InterPro"/>
</dbReference>
<organism evidence="8 9">
    <name type="scientific">Agathobacter rectalis</name>
    <dbReference type="NCBI Taxonomy" id="39491"/>
    <lineage>
        <taxon>Bacteria</taxon>
        <taxon>Bacillati</taxon>
        <taxon>Bacillota</taxon>
        <taxon>Clostridia</taxon>
        <taxon>Lachnospirales</taxon>
        <taxon>Lachnospiraceae</taxon>
        <taxon>Agathobacter</taxon>
    </lineage>
</organism>
<dbReference type="SUPFAM" id="SSF53335">
    <property type="entry name" value="S-adenosyl-L-methionine-dependent methyltransferases"/>
    <property type="match status" value="1"/>
</dbReference>
<evidence type="ECO:0000256" key="4">
    <source>
        <dbReference type="ARBA" id="ARBA00022691"/>
    </source>
</evidence>
<dbReference type="PANTHER" id="PTHR42933">
    <property type="entry name" value="SLR6095 PROTEIN"/>
    <property type="match status" value="1"/>
</dbReference>
<dbReference type="InterPro" id="IPR029063">
    <property type="entry name" value="SAM-dependent_MTases_sf"/>
</dbReference>
<gene>
    <name evidence="8" type="ORF">T1815_27571</name>
</gene>
<comment type="catalytic activity">
    <reaction evidence="6">
        <text>a 2'-deoxyadenosine in DNA + S-adenosyl-L-methionine = an N(6)-methyl-2'-deoxyadenosine in DNA + S-adenosyl-L-homocysteine + H(+)</text>
        <dbReference type="Rhea" id="RHEA:15197"/>
        <dbReference type="Rhea" id="RHEA-COMP:12418"/>
        <dbReference type="Rhea" id="RHEA-COMP:12419"/>
        <dbReference type="ChEBI" id="CHEBI:15378"/>
        <dbReference type="ChEBI" id="CHEBI:57856"/>
        <dbReference type="ChEBI" id="CHEBI:59789"/>
        <dbReference type="ChEBI" id="CHEBI:90615"/>
        <dbReference type="ChEBI" id="CHEBI:90616"/>
        <dbReference type="EC" id="2.1.1.72"/>
    </reaction>
</comment>
<protein>
    <recommendedName>
        <fullName evidence="1">site-specific DNA-methyltransferase (adenine-specific)</fullName>
        <ecNumber evidence="1">2.1.1.72</ecNumber>
    </recommendedName>
</protein>
<dbReference type="GO" id="GO:0008170">
    <property type="term" value="F:N-methyltransferase activity"/>
    <property type="evidence" value="ECO:0007669"/>
    <property type="project" value="InterPro"/>
</dbReference>
<reference evidence="9" key="1">
    <citation type="submission" date="2015-05" db="EMBL/GenBank/DDBJ databases">
        <authorList>
            <consortium name="Pathogen Informatics"/>
        </authorList>
    </citation>
    <scope>NUCLEOTIDE SEQUENCE [LARGE SCALE GENOMIC DNA]</scope>
    <source>
        <strain evidence="9">T1-815</strain>
    </source>
</reference>
<dbReference type="Pfam" id="PF02384">
    <property type="entry name" value="N6_Mtase"/>
    <property type="match status" value="1"/>
</dbReference>
<dbReference type="Proteomes" id="UP000049472">
    <property type="component" value="Unassembled WGS sequence"/>
</dbReference>
<evidence type="ECO:0000259" key="7">
    <source>
        <dbReference type="Pfam" id="PF02384"/>
    </source>
</evidence>
<evidence type="ECO:0000256" key="3">
    <source>
        <dbReference type="ARBA" id="ARBA00022679"/>
    </source>
</evidence>
<keyword evidence="4" id="KW-0949">S-adenosyl-L-methionine</keyword>
<evidence type="ECO:0000256" key="2">
    <source>
        <dbReference type="ARBA" id="ARBA00022603"/>
    </source>
</evidence>
<evidence type="ECO:0000256" key="5">
    <source>
        <dbReference type="ARBA" id="ARBA00022747"/>
    </source>
</evidence>
<evidence type="ECO:0000313" key="9">
    <source>
        <dbReference type="Proteomes" id="UP000049472"/>
    </source>
</evidence>
<dbReference type="GO" id="GO:0032259">
    <property type="term" value="P:methylation"/>
    <property type="evidence" value="ECO:0007669"/>
    <property type="project" value="UniProtKB-KW"/>
</dbReference>
<dbReference type="InterPro" id="IPR051537">
    <property type="entry name" value="DNA_Adenine_Mtase"/>
</dbReference>
<keyword evidence="3" id="KW-0808">Transferase</keyword>
<dbReference type="AlphaFoldDB" id="A0A0M6WYD5"/>
<dbReference type="EC" id="2.1.1.72" evidence="1"/>
<dbReference type="RefSeq" id="WP_055062636.1">
    <property type="nucleotide sequence ID" value="NZ_CVRQ01000048.1"/>
</dbReference>
<proteinExistence type="predicted"/>
<keyword evidence="9" id="KW-1185">Reference proteome</keyword>
<keyword evidence="2" id="KW-0489">Methyltransferase</keyword>
<keyword evidence="5" id="KW-0680">Restriction system</keyword>
<evidence type="ECO:0000256" key="6">
    <source>
        <dbReference type="ARBA" id="ARBA00047942"/>
    </source>
</evidence>
<accession>A0A0M6WYD5</accession>
<dbReference type="GO" id="GO:0009007">
    <property type="term" value="F:site-specific DNA-methyltransferase (adenine-specific) activity"/>
    <property type="evidence" value="ECO:0007669"/>
    <property type="project" value="UniProtKB-EC"/>
</dbReference>
<dbReference type="EMBL" id="CVRQ01000048">
    <property type="protein sequence ID" value="CRL41707.1"/>
    <property type="molecule type" value="Genomic_DNA"/>
</dbReference>
<dbReference type="PANTHER" id="PTHR42933:SF3">
    <property type="entry name" value="TYPE I RESTRICTION ENZYME MJAVIII METHYLASE SUBUNIT"/>
    <property type="match status" value="1"/>
</dbReference>
<evidence type="ECO:0000313" key="8">
    <source>
        <dbReference type="EMBL" id="CRL41707.1"/>
    </source>
</evidence>
<sequence>MQHRDFVIKNIENMSGSHSPYEVFTDWVKMSAISIQNACVMIHDKVWKDREQQYMLTQKKYTKDEMMTFSSMLAAVTLTFDEKFDDALGDVYMKSGCGNKGTGQFFTPYHVSYATAATGYTNDIKKLSQDNVIEIAEPSCGAGGMIIAIAQLMKDNGLNPQRNMHVTAQDLDWTAVYMTYVQLSLLGIRAIVVQGDSLAEPYKPGYPKERVWRTPAEMGALL</sequence>
<evidence type="ECO:0000256" key="1">
    <source>
        <dbReference type="ARBA" id="ARBA00011900"/>
    </source>
</evidence>
<name>A0A0M6WYD5_9FIRM</name>
<dbReference type="InterPro" id="IPR003356">
    <property type="entry name" value="DNA_methylase_A-5"/>
</dbReference>